<dbReference type="PANTHER" id="PTHR46320">
    <property type="entry name" value="GLYCEROPHOSPHODIESTER PHOSPHODIESTERASE 1"/>
    <property type="match status" value="1"/>
</dbReference>
<gene>
    <name evidence="2" type="ORF">EPD60_15235</name>
</gene>
<feature type="domain" description="GP-PDE" evidence="1">
    <location>
        <begin position="175"/>
        <end position="417"/>
    </location>
</feature>
<dbReference type="GO" id="GO:0008889">
    <property type="term" value="F:glycerophosphodiester phosphodiesterase activity"/>
    <property type="evidence" value="ECO:0007669"/>
    <property type="project" value="TreeGrafter"/>
</dbReference>
<dbReference type="InterPro" id="IPR017946">
    <property type="entry name" value="PLC-like_Pdiesterase_TIM-brl"/>
</dbReference>
<sequence>MKRLFPILLLLILGACRRQYDVRVPDTTWAEFNAPGTQRLEAATYARLQGIYTINSGNSRFGNNAVMRWSYDAAGADTTYYLSIFCEKDVTWFLLQGRRQDSVILLNGYWRRMAGTDTGPARLTVGRATGGSLLLGSDSLQPGAVVINGVYGEPGAPIQEAVQFSRQRPLPARELEVVVHRGGGQSADLLPASENSAEIIPYASLFGATGIEIDVRMTRDGVPILYHDATLSERLIVKNGMVGPVENYTYAQLSALVRLIRNNERIPTLREALDVVVRRTPLRFVWLDTKFNGSLQPIRDLQAEFGQRAAALGKPLEIVIGIPDRDVLSNFLALPGYNAIPSVVELDPADAATVNARIWAPRWTLGLQNAEVTAVQAQGRRAFVWTLDQGQNIDLFLREGHFNGILTNYPTEVAYHSYVQP</sequence>
<dbReference type="GO" id="GO:0070291">
    <property type="term" value="P:N-acylethanolamine metabolic process"/>
    <property type="evidence" value="ECO:0007669"/>
    <property type="project" value="TreeGrafter"/>
</dbReference>
<dbReference type="PANTHER" id="PTHR46320:SF1">
    <property type="entry name" value="GLYCEROPHOSPHODIESTER PHOSPHODIESTERASE 1"/>
    <property type="match status" value="1"/>
</dbReference>
<organism evidence="2 3">
    <name type="scientific">Flaviaesturariibacter flavus</name>
    <dbReference type="NCBI Taxonomy" id="2502780"/>
    <lineage>
        <taxon>Bacteria</taxon>
        <taxon>Pseudomonadati</taxon>
        <taxon>Bacteroidota</taxon>
        <taxon>Chitinophagia</taxon>
        <taxon>Chitinophagales</taxon>
        <taxon>Chitinophagaceae</taxon>
        <taxon>Flaviaestuariibacter</taxon>
    </lineage>
</organism>
<dbReference type="Pfam" id="PF03009">
    <property type="entry name" value="GDPD"/>
    <property type="match status" value="1"/>
</dbReference>
<dbReference type="GO" id="GO:0005886">
    <property type="term" value="C:plasma membrane"/>
    <property type="evidence" value="ECO:0007669"/>
    <property type="project" value="TreeGrafter"/>
</dbReference>
<name>A0A4R1B7P0_9BACT</name>
<evidence type="ECO:0000259" key="1">
    <source>
        <dbReference type="PROSITE" id="PS51704"/>
    </source>
</evidence>
<dbReference type="OrthoDB" id="384721at2"/>
<dbReference type="SUPFAM" id="SSF51695">
    <property type="entry name" value="PLC-like phosphodiesterases"/>
    <property type="match status" value="1"/>
</dbReference>
<dbReference type="Gene3D" id="3.20.20.190">
    <property type="entry name" value="Phosphatidylinositol (PI) phosphodiesterase"/>
    <property type="match status" value="1"/>
</dbReference>
<evidence type="ECO:0000313" key="2">
    <source>
        <dbReference type="EMBL" id="TCJ12618.1"/>
    </source>
</evidence>
<dbReference type="PROSITE" id="PS51257">
    <property type="entry name" value="PROKAR_LIPOPROTEIN"/>
    <property type="match status" value="1"/>
</dbReference>
<comment type="caution">
    <text evidence="2">The sequence shown here is derived from an EMBL/GenBank/DDBJ whole genome shotgun (WGS) entry which is preliminary data.</text>
</comment>
<accession>A0A4R1B7P0</accession>
<dbReference type="AlphaFoldDB" id="A0A4R1B7P0"/>
<dbReference type="GO" id="GO:0006580">
    <property type="term" value="P:ethanolamine metabolic process"/>
    <property type="evidence" value="ECO:0007669"/>
    <property type="project" value="TreeGrafter"/>
</dbReference>
<dbReference type="InterPro" id="IPR030395">
    <property type="entry name" value="GP_PDE_dom"/>
</dbReference>
<keyword evidence="3" id="KW-1185">Reference proteome</keyword>
<dbReference type="PROSITE" id="PS51704">
    <property type="entry name" value="GP_PDE"/>
    <property type="match status" value="1"/>
</dbReference>
<proteinExistence type="predicted"/>
<evidence type="ECO:0000313" key="3">
    <source>
        <dbReference type="Proteomes" id="UP000295334"/>
    </source>
</evidence>
<dbReference type="GO" id="GO:0006644">
    <property type="term" value="P:phospholipid metabolic process"/>
    <property type="evidence" value="ECO:0007669"/>
    <property type="project" value="TreeGrafter"/>
</dbReference>
<protein>
    <submittedName>
        <fullName evidence="2">Glycerophosphodiester phosphodiesterase</fullName>
    </submittedName>
</protein>
<dbReference type="RefSeq" id="WP_131450375.1">
    <property type="nucleotide sequence ID" value="NZ_SJZI01000050.1"/>
</dbReference>
<dbReference type="Proteomes" id="UP000295334">
    <property type="component" value="Unassembled WGS sequence"/>
</dbReference>
<dbReference type="EMBL" id="SJZI01000050">
    <property type="protein sequence ID" value="TCJ12618.1"/>
    <property type="molecule type" value="Genomic_DNA"/>
</dbReference>
<reference evidence="2 3" key="1">
    <citation type="submission" date="2019-03" db="EMBL/GenBank/DDBJ databases">
        <authorList>
            <person name="Kim M.K.M."/>
        </authorList>
    </citation>
    <scope>NUCLEOTIDE SEQUENCE [LARGE SCALE GENOMIC DNA]</scope>
    <source>
        <strain evidence="2 3">17J68-12</strain>
    </source>
</reference>